<dbReference type="AlphaFoldDB" id="A0A3L9XWE4"/>
<dbReference type="GO" id="GO:0008270">
    <property type="term" value="F:zinc ion binding"/>
    <property type="evidence" value="ECO:0007669"/>
    <property type="project" value="TreeGrafter"/>
</dbReference>
<dbReference type="GO" id="GO:0000976">
    <property type="term" value="F:transcription cis-regulatory region binding"/>
    <property type="evidence" value="ECO:0007669"/>
    <property type="project" value="TreeGrafter"/>
</dbReference>
<dbReference type="Gene3D" id="3.30.1490.190">
    <property type="match status" value="1"/>
</dbReference>
<accession>A0A3L9XWE4</accession>
<evidence type="ECO:0000313" key="9">
    <source>
        <dbReference type="Proteomes" id="UP000281343"/>
    </source>
</evidence>
<sequence length="177" mass="18560">MTRGAAAEPAMPGHDPVAFDAHDHGQCVETAIAAAEAHCAAESLRFTPVRRAALEILLSEHRAMGAYELLDRLNQAGFGSQPPVAYRALEFLVANGFVHKIERLNAFIACAHPGENHSPAFLICRLCEAVAEAQSAPARGSLGEAAKATGFQIERTVVEALGVCPTCAGKSAEKTGA</sequence>
<evidence type="ECO:0000256" key="1">
    <source>
        <dbReference type="ARBA" id="ARBA00007957"/>
    </source>
</evidence>
<keyword evidence="7" id="KW-0479">Metal-binding</keyword>
<evidence type="ECO:0000256" key="7">
    <source>
        <dbReference type="PIRSR" id="PIRSR602481-1"/>
    </source>
</evidence>
<dbReference type="GO" id="GO:0003700">
    <property type="term" value="F:DNA-binding transcription factor activity"/>
    <property type="evidence" value="ECO:0007669"/>
    <property type="project" value="InterPro"/>
</dbReference>
<feature type="binding site" evidence="7">
    <location>
        <position position="124"/>
    </location>
    <ligand>
        <name>Zn(2+)</name>
        <dbReference type="ChEBI" id="CHEBI:29105"/>
    </ligand>
</feature>
<organism evidence="8 9">
    <name type="scientific">Rhodophyticola porphyridii</name>
    <dbReference type="NCBI Taxonomy" id="1852017"/>
    <lineage>
        <taxon>Bacteria</taxon>
        <taxon>Pseudomonadati</taxon>
        <taxon>Pseudomonadota</taxon>
        <taxon>Alphaproteobacteria</taxon>
        <taxon>Rhodobacterales</taxon>
        <taxon>Roseobacteraceae</taxon>
        <taxon>Rhodophyticola</taxon>
    </lineage>
</organism>
<comment type="caution">
    <text evidence="8">The sequence shown here is derived from an EMBL/GenBank/DDBJ whole genome shotgun (WGS) entry which is preliminary data.</text>
</comment>
<dbReference type="GO" id="GO:0005829">
    <property type="term" value="C:cytosol"/>
    <property type="evidence" value="ECO:0007669"/>
    <property type="project" value="TreeGrafter"/>
</dbReference>
<evidence type="ECO:0000256" key="5">
    <source>
        <dbReference type="ARBA" id="ARBA00023125"/>
    </source>
</evidence>
<name>A0A3L9XWE4_9RHOB</name>
<evidence type="ECO:0000313" key="8">
    <source>
        <dbReference type="EMBL" id="RMA40612.1"/>
    </source>
</evidence>
<comment type="cofactor">
    <cofactor evidence="7">
        <name>Zn(2+)</name>
        <dbReference type="ChEBI" id="CHEBI:29105"/>
    </cofactor>
    <text evidence="7">Binds 1 zinc ion per subunit.</text>
</comment>
<dbReference type="InterPro" id="IPR043135">
    <property type="entry name" value="Fur_C"/>
</dbReference>
<dbReference type="SUPFAM" id="SSF46785">
    <property type="entry name" value="Winged helix' DNA-binding domain"/>
    <property type="match status" value="1"/>
</dbReference>
<feature type="binding site" evidence="7">
    <location>
        <position position="167"/>
    </location>
    <ligand>
        <name>Zn(2+)</name>
        <dbReference type="ChEBI" id="CHEBI:29105"/>
    </ligand>
</feature>
<evidence type="ECO:0000256" key="3">
    <source>
        <dbReference type="ARBA" id="ARBA00022833"/>
    </source>
</evidence>
<dbReference type="PANTHER" id="PTHR33202">
    <property type="entry name" value="ZINC UPTAKE REGULATION PROTEIN"/>
    <property type="match status" value="1"/>
</dbReference>
<evidence type="ECO:0000256" key="2">
    <source>
        <dbReference type="ARBA" id="ARBA00022491"/>
    </source>
</evidence>
<keyword evidence="3 7" id="KW-0862">Zinc</keyword>
<keyword evidence="5" id="KW-0238">DNA-binding</keyword>
<dbReference type="InterPro" id="IPR002481">
    <property type="entry name" value="FUR"/>
</dbReference>
<reference evidence="8 9" key="1">
    <citation type="submission" date="2018-10" db="EMBL/GenBank/DDBJ databases">
        <authorList>
            <person name="Jung H.S."/>
            <person name="Jeon C.O."/>
        </authorList>
    </citation>
    <scope>NUCLEOTIDE SEQUENCE [LARGE SCALE GENOMIC DNA]</scope>
    <source>
        <strain evidence="8 9">MA-7-27</strain>
    </source>
</reference>
<dbReference type="InterPro" id="IPR036388">
    <property type="entry name" value="WH-like_DNA-bd_sf"/>
</dbReference>
<dbReference type="InterPro" id="IPR036390">
    <property type="entry name" value="WH_DNA-bd_sf"/>
</dbReference>
<dbReference type="PANTHER" id="PTHR33202:SF6">
    <property type="entry name" value="ZINC UPTAKE REGULATION PROTEIN"/>
    <property type="match status" value="1"/>
</dbReference>
<keyword evidence="4" id="KW-0805">Transcription regulation</keyword>
<keyword evidence="9" id="KW-1185">Reference proteome</keyword>
<dbReference type="GO" id="GO:0045892">
    <property type="term" value="P:negative regulation of DNA-templated transcription"/>
    <property type="evidence" value="ECO:0007669"/>
    <property type="project" value="TreeGrafter"/>
</dbReference>
<dbReference type="GO" id="GO:1900376">
    <property type="term" value="P:regulation of secondary metabolite biosynthetic process"/>
    <property type="evidence" value="ECO:0007669"/>
    <property type="project" value="TreeGrafter"/>
</dbReference>
<protein>
    <submittedName>
        <fullName evidence="8">Transcriptional repressor</fullName>
    </submittedName>
</protein>
<dbReference type="EMBL" id="RCNT01000017">
    <property type="protein sequence ID" value="RMA40612.1"/>
    <property type="molecule type" value="Genomic_DNA"/>
</dbReference>
<keyword evidence="2" id="KW-0678">Repressor</keyword>
<comment type="similarity">
    <text evidence="1">Belongs to the Fur family.</text>
</comment>
<dbReference type="Proteomes" id="UP000281343">
    <property type="component" value="Unassembled WGS sequence"/>
</dbReference>
<dbReference type="OrthoDB" id="9801127at2"/>
<feature type="binding site" evidence="7">
    <location>
        <position position="127"/>
    </location>
    <ligand>
        <name>Zn(2+)</name>
        <dbReference type="ChEBI" id="CHEBI:29105"/>
    </ligand>
</feature>
<evidence type="ECO:0000256" key="4">
    <source>
        <dbReference type="ARBA" id="ARBA00023015"/>
    </source>
</evidence>
<proteinExistence type="inferred from homology"/>
<dbReference type="Gene3D" id="1.10.10.10">
    <property type="entry name" value="Winged helix-like DNA-binding domain superfamily/Winged helix DNA-binding domain"/>
    <property type="match status" value="1"/>
</dbReference>
<evidence type="ECO:0000256" key="6">
    <source>
        <dbReference type="ARBA" id="ARBA00023163"/>
    </source>
</evidence>
<gene>
    <name evidence="8" type="ORF">D9R08_18755</name>
</gene>
<keyword evidence="6" id="KW-0804">Transcription</keyword>
<feature type="binding site" evidence="7">
    <location>
        <position position="164"/>
    </location>
    <ligand>
        <name>Zn(2+)</name>
        <dbReference type="ChEBI" id="CHEBI:29105"/>
    </ligand>
</feature>